<accession>A0A0M7JK78</accession>
<evidence type="ECO:0000256" key="5">
    <source>
        <dbReference type="RuleBase" id="RU003939"/>
    </source>
</evidence>
<dbReference type="GO" id="GO:0005829">
    <property type="term" value="C:cytosol"/>
    <property type="evidence" value="ECO:0007669"/>
    <property type="project" value="TreeGrafter"/>
</dbReference>
<evidence type="ECO:0000313" key="6">
    <source>
        <dbReference type="EMBL" id="AMG36344.1"/>
    </source>
</evidence>
<dbReference type="EMBL" id="JAPZVI010000001">
    <property type="protein sequence ID" value="MCZ8400001.1"/>
    <property type="molecule type" value="Genomic_DNA"/>
</dbReference>
<dbReference type="OMA" id="AFSAGKM"/>
<dbReference type="GO" id="GO:0042802">
    <property type="term" value="F:identical protein binding"/>
    <property type="evidence" value="ECO:0007669"/>
    <property type="project" value="UniProtKB-ARBA"/>
</dbReference>
<dbReference type="SMART" id="SM00411">
    <property type="entry name" value="BHL"/>
    <property type="match status" value="1"/>
</dbReference>
<dbReference type="InterPro" id="IPR020816">
    <property type="entry name" value="Histone-like_DNA-bd_CS"/>
</dbReference>
<dbReference type="eggNOG" id="COG0776">
    <property type="taxonomic scope" value="Bacteria"/>
</dbReference>
<dbReference type="GO" id="GO:0030527">
    <property type="term" value="F:structural constituent of chromatin"/>
    <property type="evidence" value="ECO:0007669"/>
    <property type="project" value="InterPro"/>
</dbReference>
<evidence type="ECO:0000256" key="2">
    <source>
        <dbReference type="ARBA" id="ARBA00010529"/>
    </source>
</evidence>
<dbReference type="Proteomes" id="UP000060602">
    <property type="component" value="Chromosome"/>
</dbReference>
<dbReference type="PATRIC" id="fig|85698.14.peg.465"/>
<evidence type="ECO:0000313" key="11">
    <source>
        <dbReference type="Proteomes" id="UP000187251"/>
    </source>
</evidence>
<dbReference type="GO" id="GO:0030261">
    <property type="term" value="P:chromosome condensation"/>
    <property type="evidence" value="ECO:0007669"/>
    <property type="project" value="UniProtKB-KW"/>
</dbReference>
<dbReference type="GO" id="GO:0006351">
    <property type="term" value="P:DNA-templated transcription"/>
    <property type="evidence" value="ECO:0007669"/>
    <property type="project" value="UniProtKB-ARBA"/>
</dbReference>
<dbReference type="FunFam" id="4.10.520.10:FF:000001">
    <property type="entry name" value="DNA-binding protein HU"/>
    <property type="match status" value="1"/>
</dbReference>
<organism evidence="6 10">
    <name type="scientific">Alcaligenes xylosoxydans xylosoxydans</name>
    <name type="common">Achromobacter xylosoxidans</name>
    <dbReference type="NCBI Taxonomy" id="85698"/>
    <lineage>
        <taxon>Bacteria</taxon>
        <taxon>Pseudomonadati</taxon>
        <taxon>Pseudomonadota</taxon>
        <taxon>Betaproteobacteria</taxon>
        <taxon>Burkholderiales</taxon>
        <taxon>Alcaligenaceae</taxon>
        <taxon>Achromobacter</taxon>
    </lineage>
</organism>
<gene>
    <name evidence="6" type="ORF">AL504_10080</name>
    <name evidence="8" type="ORF">BIZ92_09990</name>
    <name evidence="9" type="ORF">DY367_08375</name>
    <name evidence="7" type="ORF">O9570_00995</name>
</gene>
<dbReference type="PANTHER" id="PTHR33175:SF3">
    <property type="entry name" value="DNA-BINDING PROTEIN HU-BETA"/>
    <property type="match status" value="1"/>
</dbReference>
<evidence type="ECO:0000256" key="1">
    <source>
        <dbReference type="ARBA" id="ARBA00003819"/>
    </source>
</evidence>
<evidence type="ECO:0000313" key="7">
    <source>
        <dbReference type="EMBL" id="MCZ8400001.1"/>
    </source>
</evidence>
<dbReference type="InterPro" id="IPR010992">
    <property type="entry name" value="IHF-like_DNA-bd_dom_sf"/>
</dbReference>
<proteinExistence type="inferred from homology"/>
<dbReference type="KEGG" id="axx:ERS451415_01852"/>
<dbReference type="OrthoDB" id="9799835at2"/>
<reference evidence="6" key="3">
    <citation type="submission" date="2018-01" db="EMBL/GenBank/DDBJ databases">
        <title>FDA dAtabase for Regulatory Grade micrObial Sequences (FDA-ARGOS): Supporting development and validation of Infectious Disease Dx tests.</title>
        <authorList>
            <person name="Goldberg B."/>
            <person name="Campos J."/>
            <person name="Tallon L."/>
            <person name="Sadzewicz L."/>
            <person name="Sengamalay N."/>
            <person name="Ott S."/>
            <person name="Godinez A."/>
            <person name="Nagaraj S."/>
            <person name="Vavikolanu K."/>
            <person name="Aluvathingal J."/>
            <person name="Nadendla S."/>
            <person name="Sichtig H."/>
        </authorList>
    </citation>
    <scope>NUCLEOTIDE SEQUENCE</scope>
    <source>
        <strain evidence="6">FDAARGOS_147</strain>
    </source>
</reference>
<accession>A0A1Q9WXC0</accession>
<reference evidence="9 12" key="4">
    <citation type="submission" date="2018-08" db="EMBL/GenBank/DDBJ databases">
        <title>Achromobacter xylosoxidans Genome sequencing and assembly.</title>
        <authorList>
            <person name="Wang R."/>
            <person name="Rensing C."/>
            <person name="Li Y."/>
        </authorList>
    </citation>
    <scope>NUCLEOTIDE SEQUENCE [LARGE SCALE GENOMIC DNA]</scope>
    <source>
        <strain evidence="9 12">GD003A</strain>
    </source>
</reference>
<dbReference type="EMBL" id="MJMN01000013">
    <property type="protein sequence ID" value="OMG87925.1"/>
    <property type="molecule type" value="Genomic_DNA"/>
</dbReference>
<keyword evidence="4 6" id="KW-0238">DNA-binding</keyword>
<reference evidence="8 11" key="2">
    <citation type="submission" date="2016-09" db="EMBL/GenBank/DDBJ databases">
        <title>Phylogenomics of Achromobacter.</title>
        <authorList>
            <person name="Jeukens J."/>
            <person name="Freschi L."/>
            <person name="Vincent A.T."/>
            <person name="Emond-Rheault J.-G."/>
            <person name="Kukavica-Ibrulj I."/>
            <person name="Charette S.J."/>
            <person name="Levesque R.C."/>
        </authorList>
    </citation>
    <scope>NUCLEOTIDE SEQUENCE [LARGE SCALE GENOMIC DNA]</scope>
    <source>
        <strain evidence="8 11">AUS488</strain>
    </source>
</reference>
<comment type="similarity">
    <text evidence="2 5">Belongs to the bacterial histone-like protein family.</text>
</comment>
<dbReference type="Pfam" id="PF00216">
    <property type="entry name" value="Bac_DNA_binding"/>
    <property type="match status" value="1"/>
</dbReference>
<accession>A0A0A5J9Q2</accession>
<dbReference type="SUPFAM" id="SSF47729">
    <property type="entry name" value="IHF-like DNA-binding proteins"/>
    <property type="match status" value="1"/>
</dbReference>
<dbReference type="InterPro" id="IPR000119">
    <property type="entry name" value="Hist_DNA-bd"/>
</dbReference>
<dbReference type="GeneID" id="92784095"/>
<evidence type="ECO:0000313" key="12">
    <source>
        <dbReference type="Proteomes" id="UP000285324"/>
    </source>
</evidence>
<sequence>MNKTELIDHIASKADISKAAAGRSLDALIGAVKTTLKKGGTVTLVGFGTFAVSARAARTGRNPRTGETIKIKKAKVPKFRPGKALKDAVN</sequence>
<evidence type="ECO:0000256" key="4">
    <source>
        <dbReference type="ARBA" id="ARBA00023125"/>
    </source>
</evidence>
<evidence type="ECO:0000313" key="10">
    <source>
        <dbReference type="Proteomes" id="UP000060602"/>
    </source>
</evidence>
<dbReference type="GO" id="GO:0006270">
    <property type="term" value="P:DNA replication initiation"/>
    <property type="evidence" value="ECO:0007669"/>
    <property type="project" value="UniProtKB-ARBA"/>
</dbReference>
<dbReference type="CDD" id="cd13831">
    <property type="entry name" value="HU"/>
    <property type="match status" value="1"/>
</dbReference>
<evidence type="ECO:0000313" key="9">
    <source>
        <dbReference type="EMBL" id="RPJ92233.1"/>
    </source>
</evidence>
<dbReference type="EMBL" id="QVXO01000009">
    <property type="protein sequence ID" value="RPJ92233.1"/>
    <property type="molecule type" value="Genomic_DNA"/>
</dbReference>
<reference evidence="7" key="5">
    <citation type="submission" date="2022-12" db="EMBL/GenBank/DDBJ databases">
        <authorList>
            <person name="Voronina O.L."/>
            <person name="Kunda M.S."/>
            <person name="Ryzhova N."/>
            <person name="Aksenova E.I."/>
        </authorList>
    </citation>
    <scope>NUCLEOTIDE SEQUENCE</scope>
    <source>
        <strain evidence="7">SCCH136:Ach223948</strain>
    </source>
</reference>
<dbReference type="GO" id="GO:1990178">
    <property type="term" value="C:HU-DNA complex"/>
    <property type="evidence" value="ECO:0007669"/>
    <property type="project" value="UniProtKB-ARBA"/>
</dbReference>
<dbReference type="AlphaFoldDB" id="A0A0A5J9Q2"/>
<comment type="function">
    <text evidence="1">Histone-like DNA-binding protein which is capable of wrapping DNA to stabilize it, and thus to prevent its denaturation under extreme environmental conditions.</text>
</comment>
<dbReference type="PRINTS" id="PR01727">
    <property type="entry name" value="DNABINDINGHU"/>
</dbReference>
<keyword evidence="3" id="KW-0226">DNA condensation</keyword>
<reference evidence="10" key="1">
    <citation type="submission" date="2015-12" db="EMBL/GenBank/DDBJ databases">
        <title>FDA dAtabase for Regulatory Grade micrObial Sequences (FDA-ARGOS): Supporting development and validation of Infectious Disease Dx tests.</title>
        <authorList>
            <person name="Case J."/>
            <person name="Tallon L."/>
            <person name="Sadzewicz L."/>
            <person name="Sengamalay N."/>
            <person name="Ott S."/>
            <person name="Godinez A."/>
            <person name="Nagaraj S."/>
            <person name="Nadendla S."/>
            <person name="Sichtig H."/>
        </authorList>
    </citation>
    <scope>NUCLEOTIDE SEQUENCE [LARGE SCALE GENOMIC DNA]</scope>
    <source>
        <strain evidence="10">FDAARGOS_147</strain>
    </source>
</reference>
<dbReference type="EMBL" id="CP014060">
    <property type="protein sequence ID" value="AMG36344.1"/>
    <property type="molecule type" value="Genomic_DNA"/>
</dbReference>
<dbReference type="Proteomes" id="UP000187251">
    <property type="component" value="Unassembled WGS sequence"/>
</dbReference>
<evidence type="ECO:0000256" key="3">
    <source>
        <dbReference type="ARBA" id="ARBA00023067"/>
    </source>
</evidence>
<dbReference type="RefSeq" id="WP_003812968.1">
    <property type="nucleotide sequence ID" value="NZ_AP028040.1"/>
</dbReference>
<dbReference type="GO" id="GO:0003677">
    <property type="term" value="F:DNA binding"/>
    <property type="evidence" value="ECO:0007669"/>
    <property type="project" value="UniProtKB-KW"/>
</dbReference>
<evidence type="ECO:0000313" key="8">
    <source>
        <dbReference type="EMBL" id="OMG87925.1"/>
    </source>
</evidence>
<name>A0A0A5J9Q2_ALCXX</name>
<dbReference type="PROSITE" id="PS00045">
    <property type="entry name" value="HISTONE_LIKE"/>
    <property type="match status" value="1"/>
</dbReference>
<dbReference type="Proteomes" id="UP000285324">
    <property type="component" value="Unassembled WGS sequence"/>
</dbReference>
<dbReference type="Gene3D" id="4.10.520.10">
    <property type="entry name" value="IHF-like DNA-binding proteins"/>
    <property type="match status" value="1"/>
</dbReference>
<dbReference type="Proteomes" id="UP001141992">
    <property type="component" value="Unassembled WGS sequence"/>
</dbReference>
<protein>
    <submittedName>
        <fullName evidence="8">DNA-binding protein HU</fullName>
    </submittedName>
    <submittedName>
        <fullName evidence="6">HU family DNA-binding protein</fullName>
    </submittedName>
</protein>
<dbReference type="GO" id="GO:1990103">
    <property type="term" value="C:DnaA-HU complex"/>
    <property type="evidence" value="ECO:0007669"/>
    <property type="project" value="UniProtKB-ARBA"/>
</dbReference>
<dbReference type="PANTHER" id="PTHR33175">
    <property type="entry name" value="DNA-BINDING PROTEIN HU"/>
    <property type="match status" value="1"/>
</dbReference>